<evidence type="ECO:0000256" key="1">
    <source>
        <dbReference type="ARBA" id="ARBA00004141"/>
    </source>
</evidence>
<keyword evidence="5 9" id="KW-1133">Transmembrane helix</keyword>
<dbReference type="Proteomes" id="UP001556631">
    <property type="component" value="Unassembled WGS sequence"/>
</dbReference>
<dbReference type="InterPro" id="IPR000515">
    <property type="entry name" value="MetI-like"/>
</dbReference>
<dbReference type="Pfam" id="PF00528">
    <property type="entry name" value="BPD_transp_1"/>
    <property type="match status" value="1"/>
</dbReference>
<comment type="similarity">
    <text evidence="9">Belongs to the binding-protein-dependent transport system permease family. CysTW subfamily.</text>
</comment>
<dbReference type="SUPFAM" id="SSF161098">
    <property type="entry name" value="MetI-like"/>
    <property type="match status" value="1"/>
</dbReference>
<evidence type="ECO:0000256" key="6">
    <source>
        <dbReference type="ARBA" id="ARBA00023032"/>
    </source>
</evidence>
<feature type="region of interest" description="Disordered" evidence="10">
    <location>
        <begin position="1"/>
        <end position="24"/>
    </location>
</feature>
<evidence type="ECO:0000256" key="9">
    <source>
        <dbReference type="RuleBase" id="RU366001"/>
    </source>
</evidence>
<evidence type="ECO:0000259" key="11">
    <source>
        <dbReference type="PROSITE" id="PS50928"/>
    </source>
</evidence>
<comment type="caution">
    <text evidence="9">Lacks conserved residue(s) required for the propagation of feature annotation.</text>
</comment>
<feature type="transmembrane region" description="Helical" evidence="9">
    <location>
        <begin position="254"/>
        <end position="277"/>
    </location>
</feature>
<feature type="transmembrane region" description="Helical" evidence="9">
    <location>
        <begin position="117"/>
        <end position="138"/>
    </location>
</feature>
<proteinExistence type="inferred from homology"/>
<dbReference type="EMBL" id="JBFPJR010000009">
    <property type="protein sequence ID" value="MEX0427401.1"/>
    <property type="molecule type" value="Genomic_DNA"/>
</dbReference>
<comment type="subcellular location">
    <subcellularLocation>
        <location evidence="1">Membrane</location>
        <topology evidence="1">Multi-pass membrane protein</topology>
    </subcellularLocation>
</comment>
<dbReference type="PANTHER" id="PTHR30406">
    <property type="entry name" value="SULFATE TRANSPORT SYSTEM PERMEASE PROTEIN"/>
    <property type="match status" value="1"/>
</dbReference>
<feature type="transmembrane region" description="Helical" evidence="9">
    <location>
        <begin position="34"/>
        <end position="58"/>
    </location>
</feature>
<evidence type="ECO:0000256" key="7">
    <source>
        <dbReference type="ARBA" id="ARBA00023136"/>
    </source>
</evidence>
<dbReference type="NCBIfam" id="TIGR02139">
    <property type="entry name" value="permease_CysT"/>
    <property type="match status" value="1"/>
</dbReference>
<comment type="function">
    <text evidence="8">Part of the ABC transporter complex CysAWTP (TC 3.A.1.6.1) involved in sulfate/thiosulfate import. Probably responsible for the translocation of the substrate across the membrane.</text>
</comment>
<feature type="domain" description="ABC transmembrane type-1" evidence="11">
    <location>
        <begin position="79"/>
        <end position="274"/>
    </location>
</feature>
<dbReference type="PROSITE" id="PS50928">
    <property type="entry name" value="ABC_TM1"/>
    <property type="match status" value="1"/>
</dbReference>
<keyword evidence="3 9" id="KW-0813">Transport</keyword>
<comment type="subunit">
    <text evidence="2">The complex is composed of two ATP-binding proteins (CysA), two transmembrane proteins (CysT and CysW) and a solute-binding protein (CysP).</text>
</comment>
<organism evidence="12 13">
    <name type="scientific">Nocardioides eburneus</name>
    <dbReference type="NCBI Taxonomy" id="3231482"/>
    <lineage>
        <taxon>Bacteria</taxon>
        <taxon>Bacillati</taxon>
        <taxon>Actinomycetota</taxon>
        <taxon>Actinomycetes</taxon>
        <taxon>Propionibacteriales</taxon>
        <taxon>Nocardioidaceae</taxon>
        <taxon>Nocardioides</taxon>
    </lineage>
</organism>
<evidence type="ECO:0000256" key="5">
    <source>
        <dbReference type="ARBA" id="ARBA00022989"/>
    </source>
</evidence>
<evidence type="ECO:0000313" key="12">
    <source>
        <dbReference type="EMBL" id="MEX0427401.1"/>
    </source>
</evidence>
<name>A0ABV3SWT1_9ACTN</name>
<evidence type="ECO:0000256" key="10">
    <source>
        <dbReference type="SAM" id="MobiDB-lite"/>
    </source>
</evidence>
<dbReference type="InterPro" id="IPR005667">
    <property type="entry name" value="Sulph_transpt2"/>
</dbReference>
<keyword evidence="6 9" id="KW-0764">Sulfate transport</keyword>
<gene>
    <name evidence="12" type="primary">cysT</name>
    <name evidence="12" type="ORF">AB3X52_07220</name>
</gene>
<dbReference type="Gene3D" id="1.10.3720.10">
    <property type="entry name" value="MetI-like"/>
    <property type="match status" value="1"/>
</dbReference>
<dbReference type="PANTHER" id="PTHR30406:SF8">
    <property type="entry name" value="SULFATE TRANSPORT SYSTEM PERMEASE PROTEIN CYST"/>
    <property type="match status" value="1"/>
</dbReference>
<keyword evidence="7 9" id="KW-0472">Membrane</keyword>
<feature type="transmembrane region" description="Helical" evidence="9">
    <location>
        <begin position="78"/>
        <end position="105"/>
    </location>
</feature>
<keyword evidence="4 9" id="KW-0812">Transmembrane</keyword>
<dbReference type="RefSeq" id="WP_367992745.1">
    <property type="nucleotide sequence ID" value="NZ_JBFPJR010000009.1"/>
</dbReference>
<comment type="caution">
    <text evidence="12">The sequence shown here is derived from an EMBL/GenBank/DDBJ whole genome shotgun (WGS) entry which is preliminary data.</text>
</comment>
<evidence type="ECO:0000256" key="3">
    <source>
        <dbReference type="ARBA" id="ARBA00022448"/>
    </source>
</evidence>
<evidence type="ECO:0000256" key="4">
    <source>
        <dbReference type="ARBA" id="ARBA00022692"/>
    </source>
</evidence>
<keyword evidence="13" id="KW-1185">Reference proteome</keyword>
<dbReference type="InterPro" id="IPR035906">
    <property type="entry name" value="MetI-like_sf"/>
</dbReference>
<dbReference type="InterPro" id="IPR011865">
    <property type="entry name" value="CysT_permease"/>
</dbReference>
<protein>
    <recommendedName>
        <fullName evidence="9">Sulfate transport system permease protein CysT</fullName>
    </recommendedName>
</protein>
<reference evidence="12 13" key="1">
    <citation type="submission" date="2024-07" db="EMBL/GenBank/DDBJ databases">
        <authorList>
            <person name="Lee S."/>
            <person name="Kang M."/>
        </authorList>
    </citation>
    <scope>NUCLEOTIDE SEQUENCE [LARGE SCALE GENOMIC DNA]</scope>
    <source>
        <strain evidence="12 13">DS6</strain>
    </source>
</reference>
<comment type="function">
    <text evidence="9">Part of the ABC transporter complex (TC 3.A.1.6.1) involved in sulfate/thiosulfate import.</text>
</comment>
<feature type="transmembrane region" description="Helical" evidence="9">
    <location>
        <begin position="200"/>
        <end position="221"/>
    </location>
</feature>
<feature type="transmembrane region" description="Helical" evidence="9">
    <location>
        <begin position="150"/>
        <end position="168"/>
    </location>
</feature>
<evidence type="ECO:0000256" key="8">
    <source>
        <dbReference type="ARBA" id="ARBA00025323"/>
    </source>
</evidence>
<dbReference type="CDD" id="cd06261">
    <property type="entry name" value="TM_PBP2"/>
    <property type="match status" value="1"/>
</dbReference>
<sequence>MTATVSVDGRSARARRPARSTSGSARKLTATSGLGLGVAMIWFSLLVLIPLAAVVVKASGGGWSTFEHVLTNASTFRALRFTLVMAVIATVLNAVMGTVIAWVLVRDRFPGKGLLDLVIDIPFALPTIVAGLVMLSLYGPGSPLGVNVYGTKPGVFLAIAFVTLPFVVRTVQPVLEALETDAEEAAASLGASRFTTLRRIVLPSLTPAIFAGASLSFARAISEYGSVVLLSGNRAGTAVASTRTYSYIEGGNTAAAAAIAVVLLVVALLAIIVLDVLQRRMARHG</sequence>
<evidence type="ECO:0000313" key="13">
    <source>
        <dbReference type="Proteomes" id="UP001556631"/>
    </source>
</evidence>
<dbReference type="NCBIfam" id="TIGR00969">
    <property type="entry name" value="3a0106s02"/>
    <property type="match status" value="1"/>
</dbReference>
<evidence type="ECO:0000256" key="2">
    <source>
        <dbReference type="ARBA" id="ARBA00011779"/>
    </source>
</evidence>
<accession>A0ABV3SWT1</accession>